<evidence type="ECO:0000259" key="4">
    <source>
        <dbReference type="Pfam" id="PF00294"/>
    </source>
</evidence>
<dbReference type="PROSITE" id="PS00584">
    <property type="entry name" value="PFKB_KINASES_2"/>
    <property type="match status" value="1"/>
</dbReference>
<name>A0A5D5AM34_9EURY</name>
<evidence type="ECO:0000313" key="6">
    <source>
        <dbReference type="Proteomes" id="UP000324104"/>
    </source>
</evidence>
<sequence length="306" mass="32566">MSDPRVVTVGNTLIDHTYHLTNLPGPDEGAFVQAYEQRLGGVETNVAIILSQLGHSTGLISCVADDEDGDDLIDRLDSSSIDDLQIHRLPNKRTSYCLVLTDPDGNRAIIGGGESVLELTLTDTDIATIEAADAVFTSAYAPLEAVERIASLDTPLVYDLAGEFTDLTERGLTRGALDDLAPDVYRFVTNISAARSYLRTDAEPGDCCAQLVARGFEAGAITCGSDGVYLFDEGQVRRRPAFDVEVTDTTGAGDAFTAGLIHAWVLEEMTMDEVIRFASAVGGLNCTVIGAHGGSPTLSDVTDFLD</sequence>
<comment type="caution">
    <text evidence="5">The sequence shown here is derived from an EMBL/GenBank/DDBJ whole genome shotgun (WGS) entry which is preliminary data.</text>
</comment>
<dbReference type="RefSeq" id="WP_149082950.1">
    <property type="nucleotide sequence ID" value="NZ_VTAW01000038.1"/>
</dbReference>
<proteinExistence type="inferred from homology"/>
<evidence type="ECO:0000256" key="2">
    <source>
        <dbReference type="ARBA" id="ARBA00022679"/>
    </source>
</evidence>
<dbReference type="Proteomes" id="UP000324104">
    <property type="component" value="Unassembled WGS sequence"/>
</dbReference>
<gene>
    <name evidence="5" type="ORF">FYC77_18345</name>
</gene>
<keyword evidence="2" id="KW-0808">Transferase</keyword>
<dbReference type="GO" id="GO:0005829">
    <property type="term" value="C:cytosol"/>
    <property type="evidence" value="ECO:0007669"/>
    <property type="project" value="TreeGrafter"/>
</dbReference>
<dbReference type="PANTHER" id="PTHR10584:SF166">
    <property type="entry name" value="RIBOKINASE"/>
    <property type="match status" value="1"/>
</dbReference>
<evidence type="ECO:0000313" key="5">
    <source>
        <dbReference type="EMBL" id="TYT60530.1"/>
    </source>
</evidence>
<keyword evidence="6" id="KW-1185">Reference proteome</keyword>
<dbReference type="PANTHER" id="PTHR10584">
    <property type="entry name" value="SUGAR KINASE"/>
    <property type="match status" value="1"/>
</dbReference>
<reference evidence="5 6" key="1">
    <citation type="submission" date="2019-08" db="EMBL/GenBank/DDBJ databases">
        <title>Archaea genome.</title>
        <authorList>
            <person name="Kajale S."/>
            <person name="Shouche Y."/>
            <person name="Deshpande N."/>
            <person name="Sharma A."/>
        </authorList>
    </citation>
    <scope>NUCLEOTIDE SEQUENCE [LARGE SCALE GENOMIC DNA]</scope>
    <source>
        <strain evidence="5 6">ESP3B_9</strain>
    </source>
</reference>
<dbReference type="InterPro" id="IPR029056">
    <property type="entry name" value="Ribokinase-like"/>
</dbReference>
<dbReference type="SUPFAM" id="SSF53613">
    <property type="entry name" value="Ribokinase-like"/>
    <property type="match status" value="1"/>
</dbReference>
<dbReference type="Gene3D" id="3.40.1190.20">
    <property type="match status" value="1"/>
</dbReference>
<evidence type="ECO:0000256" key="3">
    <source>
        <dbReference type="ARBA" id="ARBA00022777"/>
    </source>
</evidence>
<organism evidence="5 6">
    <name type="scientific">Natrialba swarupiae</name>
    <dbReference type="NCBI Taxonomy" id="2448032"/>
    <lineage>
        <taxon>Archaea</taxon>
        <taxon>Methanobacteriati</taxon>
        <taxon>Methanobacteriota</taxon>
        <taxon>Stenosarchaea group</taxon>
        <taxon>Halobacteria</taxon>
        <taxon>Halobacteriales</taxon>
        <taxon>Natrialbaceae</taxon>
        <taxon>Natrialba</taxon>
    </lineage>
</organism>
<comment type="similarity">
    <text evidence="1">Belongs to the carbohydrate kinase PfkB family.</text>
</comment>
<protein>
    <submittedName>
        <fullName evidence="5">Carbohydrate kinase family protein</fullName>
    </submittedName>
</protein>
<dbReference type="GO" id="GO:0016301">
    <property type="term" value="F:kinase activity"/>
    <property type="evidence" value="ECO:0007669"/>
    <property type="project" value="UniProtKB-KW"/>
</dbReference>
<accession>A0A5D5AM34</accession>
<evidence type="ECO:0000256" key="1">
    <source>
        <dbReference type="ARBA" id="ARBA00010688"/>
    </source>
</evidence>
<feature type="domain" description="Carbohydrate kinase PfkB" evidence="4">
    <location>
        <begin position="5"/>
        <end position="297"/>
    </location>
</feature>
<dbReference type="InterPro" id="IPR011611">
    <property type="entry name" value="PfkB_dom"/>
</dbReference>
<dbReference type="AlphaFoldDB" id="A0A5D5AM34"/>
<keyword evidence="3 5" id="KW-0418">Kinase</keyword>
<dbReference type="InterPro" id="IPR002173">
    <property type="entry name" value="Carboh/pur_kinase_PfkB_CS"/>
</dbReference>
<dbReference type="EMBL" id="VTAW01000038">
    <property type="protein sequence ID" value="TYT60530.1"/>
    <property type="molecule type" value="Genomic_DNA"/>
</dbReference>
<dbReference type="Pfam" id="PF00294">
    <property type="entry name" value="PfkB"/>
    <property type="match status" value="1"/>
</dbReference>